<accession>A0A8J5ZWM0</accession>
<dbReference type="Proteomes" id="UP000700334">
    <property type="component" value="Unassembled WGS sequence"/>
</dbReference>
<protein>
    <submittedName>
        <fullName evidence="1">Cytochrome c oxidase assembly protein COX20, mitochondrial</fullName>
    </submittedName>
</protein>
<feature type="non-terminal residue" evidence="1">
    <location>
        <position position="1"/>
    </location>
</feature>
<evidence type="ECO:0000313" key="2">
    <source>
        <dbReference type="Proteomes" id="UP000700334"/>
    </source>
</evidence>
<reference evidence="1" key="1">
    <citation type="journal article" date="2021" name="Evol. Appl.">
        <title>The genome of the Pyrenean desman and the effects of bottlenecks and inbreeding on the genomic landscape of an endangered species.</title>
        <authorList>
            <person name="Escoda L."/>
            <person name="Castresana J."/>
        </authorList>
    </citation>
    <scope>NUCLEOTIDE SEQUENCE</scope>
    <source>
        <strain evidence="1">IBE-C5619</strain>
    </source>
</reference>
<dbReference type="EMBL" id="JAGFMF010011961">
    <property type="protein sequence ID" value="KAG8508936.1"/>
    <property type="molecule type" value="Genomic_DNA"/>
</dbReference>
<proteinExistence type="predicted"/>
<sequence length="53" mass="6378">MAHKEYWFLCRYIYAMLRIQKRIARKGFKNKILYGTSHLDPERKQTNGKSSSL</sequence>
<evidence type="ECO:0000313" key="1">
    <source>
        <dbReference type="EMBL" id="KAG8508936.1"/>
    </source>
</evidence>
<name>A0A8J5ZWM0_GALPY</name>
<gene>
    <name evidence="1" type="ORF">J0S82_000614</name>
</gene>
<comment type="caution">
    <text evidence="1">The sequence shown here is derived from an EMBL/GenBank/DDBJ whole genome shotgun (WGS) entry which is preliminary data.</text>
</comment>
<dbReference type="AlphaFoldDB" id="A0A8J5ZWM0"/>
<keyword evidence="2" id="KW-1185">Reference proteome</keyword>
<dbReference type="OrthoDB" id="9652912at2759"/>
<organism evidence="1 2">
    <name type="scientific">Galemys pyrenaicus</name>
    <name type="common">Iberian desman</name>
    <name type="synonym">Pyrenean desman</name>
    <dbReference type="NCBI Taxonomy" id="202257"/>
    <lineage>
        <taxon>Eukaryota</taxon>
        <taxon>Metazoa</taxon>
        <taxon>Chordata</taxon>
        <taxon>Craniata</taxon>
        <taxon>Vertebrata</taxon>
        <taxon>Euteleostomi</taxon>
        <taxon>Mammalia</taxon>
        <taxon>Eutheria</taxon>
        <taxon>Laurasiatheria</taxon>
        <taxon>Eulipotyphla</taxon>
        <taxon>Talpidae</taxon>
        <taxon>Galemys</taxon>
    </lineage>
</organism>